<dbReference type="Proteomes" id="UP000198939">
    <property type="component" value="Unassembled WGS sequence"/>
</dbReference>
<evidence type="ECO:0000313" key="9">
    <source>
        <dbReference type="EMBL" id="SEH53007.1"/>
    </source>
</evidence>
<dbReference type="Gene3D" id="1.10.10.10">
    <property type="entry name" value="Winged helix-like DNA-binding domain superfamily/Winged helix DNA-binding domain"/>
    <property type="match status" value="1"/>
</dbReference>
<evidence type="ECO:0000313" key="11">
    <source>
        <dbReference type="Proteomes" id="UP000183063"/>
    </source>
</evidence>
<dbReference type="STRING" id="501024.RTCCBAU85039_0959"/>
<dbReference type="EMBL" id="FNXB01000004">
    <property type="protein sequence ID" value="SEH53007.1"/>
    <property type="molecule type" value="Genomic_DNA"/>
</dbReference>
<dbReference type="InterPro" id="IPR058163">
    <property type="entry name" value="LysR-type_TF_proteobact-type"/>
</dbReference>
<reference evidence="10 12" key="3">
    <citation type="submission" date="2016-10" db="EMBL/GenBank/DDBJ databases">
        <authorList>
            <person name="Varghese N."/>
            <person name="Submissions S."/>
        </authorList>
    </citation>
    <scope>NUCLEOTIDE SEQUENCE [LARGE SCALE GENOMIC DNA]</scope>
    <source>
        <strain evidence="10 12">CGMCC 1.7071</strain>
    </source>
</reference>
<keyword evidence="12" id="KW-1185">Reference proteome</keyword>
<dbReference type="CDD" id="cd08422">
    <property type="entry name" value="PBP2_CrgA_like"/>
    <property type="match status" value="1"/>
</dbReference>
<evidence type="ECO:0000256" key="7">
    <source>
        <dbReference type="ARBA" id="ARBA00083243"/>
    </source>
</evidence>
<proteinExistence type="inferred from homology"/>
<dbReference type="Proteomes" id="UP000183063">
    <property type="component" value="Unassembled WGS sequence"/>
</dbReference>
<dbReference type="PANTHER" id="PTHR30537:SF5">
    <property type="entry name" value="HTH-TYPE TRANSCRIPTIONAL ACTIVATOR TTDR-RELATED"/>
    <property type="match status" value="1"/>
</dbReference>
<accession>A0A1H8DR52</accession>
<protein>
    <recommendedName>
        <fullName evidence="6">HTH-type transcriptional regulator TtuA</fullName>
    </recommendedName>
    <alternativeName>
        <fullName evidence="7">Tartrate utilization transcriptional regulator</fullName>
    </alternativeName>
</protein>
<organism evidence="9 11">
    <name type="scientific">Rhizobium tibeticum</name>
    <dbReference type="NCBI Taxonomy" id="501024"/>
    <lineage>
        <taxon>Bacteria</taxon>
        <taxon>Pseudomonadati</taxon>
        <taxon>Pseudomonadota</taxon>
        <taxon>Alphaproteobacteria</taxon>
        <taxon>Hyphomicrobiales</taxon>
        <taxon>Rhizobiaceae</taxon>
        <taxon>Rhizobium/Agrobacterium group</taxon>
        <taxon>Rhizobium</taxon>
    </lineage>
</organism>
<evidence type="ECO:0000313" key="12">
    <source>
        <dbReference type="Proteomes" id="UP000198939"/>
    </source>
</evidence>
<keyword evidence="3 10" id="KW-0238">DNA-binding</keyword>
<evidence type="ECO:0000256" key="1">
    <source>
        <dbReference type="ARBA" id="ARBA00009437"/>
    </source>
</evidence>
<dbReference type="FunFam" id="1.10.10.10:FF:000001">
    <property type="entry name" value="LysR family transcriptional regulator"/>
    <property type="match status" value="1"/>
</dbReference>
<dbReference type="SUPFAM" id="SSF46785">
    <property type="entry name" value="Winged helix' DNA-binding domain"/>
    <property type="match status" value="1"/>
</dbReference>
<dbReference type="SUPFAM" id="SSF53850">
    <property type="entry name" value="Periplasmic binding protein-like II"/>
    <property type="match status" value="1"/>
</dbReference>
<dbReference type="GO" id="GO:0003700">
    <property type="term" value="F:DNA-binding transcription factor activity"/>
    <property type="evidence" value="ECO:0007669"/>
    <property type="project" value="InterPro"/>
</dbReference>
<evidence type="ECO:0000313" key="10">
    <source>
        <dbReference type="EMBL" id="SEN09017.1"/>
    </source>
</evidence>
<evidence type="ECO:0000256" key="6">
    <source>
        <dbReference type="ARBA" id="ARBA00067332"/>
    </source>
</evidence>
<dbReference type="EMBL" id="FOCV01000002">
    <property type="protein sequence ID" value="SEN09017.1"/>
    <property type="molecule type" value="Genomic_DNA"/>
</dbReference>
<dbReference type="InterPro" id="IPR005119">
    <property type="entry name" value="LysR_subst-bd"/>
</dbReference>
<dbReference type="InterPro" id="IPR036388">
    <property type="entry name" value="WH-like_DNA-bd_sf"/>
</dbReference>
<sequence length="320" mass="35086">MLASDCNNRLYIRESFAWRTKMTGFADRLDVFLRVVAGGSFSAAGRDMNMQASSISRQIDMLEGELGVELFYRSTRRLALTSAGETLCHRARQVLGQLEETRSIVAAMANEPQGWLMISAPVCFGQRHVVPLVPVYLERFPKVHLELSLEDRAVNPLEDGIDLAVRIGKLQDSALLVTKLAITESVVCAAPSYLQRHGVPAVPADLVHHACLTTPKPMKAGMWHFGETSSEDRLEVSGRFVCGDMDGLLASAIAGLGIIHLQTWLVAEPLRDGRLVRLFPTILPRPDGSGIYALRPPGALTMKVKGMVDLLKARMIALSE</sequence>
<evidence type="ECO:0000256" key="3">
    <source>
        <dbReference type="ARBA" id="ARBA00023125"/>
    </source>
</evidence>
<dbReference type="PROSITE" id="PS50931">
    <property type="entry name" value="HTH_LYSR"/>
    <property type="match status" value="1"/>
</dbReference>
<dbReference type="GO" id="GO:0003677">
    <property type="term" value="F:DNA binding"/>
    <property type="evidence" value="ECO:0007669"/>
    <property type="project" value="UniProtKB-KW"/>
</dbReference>
<keyword evidence="2" id="KW-0805">Transcription regulation</keyword>
<evidence type="ECO:0000256" key="4">
    <source>
        <dbReference type="ARBA" id="ARBA00023163"/>
    </source>
</evidence>
<keyword evidence="4" id="KW-0804">Transcription</keyword>
<dbReference type="InterPro" id="IPR036390">
    <property type="entry name" value="WH_DNA-bd_sf"/>
</dbReference>
<feature type="domain" description="HTH lysR-type" evidence="8">
    <location>
        <begin position="29"/>
        <end position="81"/>
    </location>
</feature>
<gene>
    <name evidence="9" type="primary">dmlR_3</name>
    <name evidence="9" type="ORF">RTCCBAU85039_0959</name>
    <name evidence="10" type="ORF">SAMN05216228_1002138</name>
</gene>
<dbReference type="InterPro" id="IPR000847">
    <property type="entry name" value="LysR_HTH_N"/>
</dbReference>
<evidence type="ECO:0000259" key="8">
    <source>
        <dbReference type="PROSITE" id="PS50931"/>
    </source>
</evidence>
<evidence type="ECO:0000256" key="5">
    <source>
        <dbReference type="ARBA" id="ARBA00054626"/>
    </source>
</evidence>
<dbReference type="AlphaFoldDB" id="A0A1H8DR52"/>
<dbReference type="Gene3D" id="3.40.190.290">
    <property type="match status" value="1"/>
</dbReference>
<evidence type="ECO:0000256" key="2">
    <source>
        <dbReference type="ARBA" id="ARBA00023015"/>
    </source>
</evidence>
<comment type="function">
    <text evidence="5">Transcriptional regulator of the ttuABCDE tartrate utilization operon.</text>
</comment>
<dbReference type="OrthoDB" id="9786526at2"/>
<dbReference type="PANTHER" id="PTHR30537">
    <property type="entry name" value="HTH-TYPE TRANSCRIPTIONAL REGULATOR"/>
    <property type="match status" value="1"/>
</dbReference>
<dbReference type="Pfam" id="PF03466">
    <property type="entry name" value="LysR_substrate"/>
    <property type="match status" value="1"/>
</dbReference>
<reference evidence="11" key="1">
    <citation type="submission" date="2016-10" db="EMBL/GenBank/DDBJ databases">
        <authorList>
            <person name="Wibberg D."/>
        </authorList>
    </citation>
    <scope>NUCLEOTIDE SEQUENCE [LARGE SCALE GENOMIC DNA]</scope>
</reference>
<name>A0A1H8DR52_9HYPH</name>
<dbReference type="Pfam" id="PF00126">
    <property type="entry name" value="HTH_1"/>
    <property type="match status" value="1"/>
</dbReference>
<comment type="similarity">
    <text evidence="1">Belongs to the LysR transcriptional regulatory family.</text>
</comment>
<reference evidence="9" key="2">
    <citation type="submission" date="2016-10" db="EMBL/GenBank/DDBJ databases">
        <authorList>
            <person name="de Groot N.N."/>
        </authorList>
    </citation>
    <scope>NUCLEOTIDE SEQUENCE [LARGE SCALE GENOMIC DNA]</scope>
    <source>
        <strain evidence="9">CCBAU85039</strain>
    </source>
</reference>